<organism evidence="1">
    <name type="scientific">Arundo donax</name>
    <name type="common">Giant reed</name>
    <name type="synonym">Donax arundinaceus</name>
    <dbReference type="NCBI Taxonomy" id="35708"/>
    <lineage>
        <taxon>Eukaryota</taxon>
        <taxon>Viridiplantae</taxon>
        <taxon>Streptophyta</taxon>
        <taxon>Embryophyta</taxon>
        <taxon>Tracheophyta</taxon>
        <taxon>Spermatophyta</taxon>
        <taxon>Magnoliopsida</taxon>
        <taxon>Liliopsida</taxon>
        <taxon>Poales</taxon>
        <taxon>Poaceae</taxon>
        <taxon>PACMAD clade</taxon>
        <taxon>Arundinoideae</taxon>
        <taxon>Arundineae</taxon>
        <taxon>Arundo</taxon>
    </lineage>
</organism>
<evidence type="ECO:0000313" key="1">
    <source>
        <dbReference type="EMBL" id="JAD29611.1"/>
    </source>
</evidence>
<dbReference type="AlphaFoldDB" id="A0A0A8YST7"/>
<sequence length="83" mass="8955">MASLLGSYGGDHGRRRVHARSGGGGAWRSAAPPVRRLIRRLRSSLRTSAARSRRAPAVRFGYDLHSCSQNFDDGLGSSGHHSL</sequence>
<reference evidence="1" key="2">
    <citation type="journal article" date="2015" name="Data Brief">
        <title>Shoot transcriptome of the giant reed, Arundo donax.</title>
        <authorList>
            <person name="Barrero R.A."/>
            <person name="Guerrero F.D."/>
            <person name="Moolhuijzen P."/>
            <person name="Goolsby J.A."/>
            <person name="Tidwell J."/>
            <person name="Bellgard S.E."/>
            <person name="Bellgard M.I."/>
        </authorList>
    </citation>
    <scope>NUCLEOTIDE SEQUENCE</scope>
    <source>
        <tissue evidence="1">Shoot tissue taken approximately 20 cm above the soil surface</tissue>
    </source>
</reference>
<dbReference type="PANTHER" id="PTHR34538:SF4">
    <property type="entry name" value="EXPRESSED PROTEIN"/>
    <property type="match status" value="1"/>
</dbReference>
<protein>
    <submittedName>
        <fullName evidence="1">Uncharacterized protein</fullName>
    </submittedName>
</protein>
<proteinExistence type="predicted"/>
<dbReference type="EMBL" id="GBRH01268284">
    <property type="protein sequence ID" value="JAD29611.1"/>
    <property type="molecule type" value="Transcribed_RNA"/>
</dbReference>
<reference evidence="1" key="1">
    <citation type="submission" date="2014-09" db="EMBL/GenBank/DDBJ databases">
        <authorList>
            <person name="Magalhaes I.L.F."/>
            <person name="Oliveira U."/>
            <person name="Santos F.R."/>
            <person name="Vidigal T.H.D.A."/>
            <person name="Brescovit A.D."/>
            <person name="Santos A.J."/>
        </authorList>
    </citation>
    <scope>NUCLEOTIDE SEQUENCE</scope>
    <source>
        <tissue evidence="1">Shoot tissue taken approximately 20 cm above the soil surface</tissue>
    </source>
</reference>
<dbReference type="PANTHER" id="PTHR34538">
    <property type="entry name" value="EXPRESSED PROTEIN"/>
    <property type="match status" value="1"/>
</dbReference>
<accession>A0A0A8YST7</accession>
<name>A0A0A8YST7_ARUDO</name>